<comment type="subunit">
    <text evidence="7">Homotrimer.</text>
</comment>
<reference evidence="25 26" key="1">
    <citation type="submission" date="2020-08" db="EMBL/GenBank/DDBJ databases">
        <title>Cohnella phylogeny.</title>
        <authorList>
            <person name="Dunlap C."/>
        </authorList>
    </citation>
    <scope>NUCLEOTIDE SEQUENCE [LARGE SCALE GENOMIC DNA]</scope>
    <source>
        <strain evidence="25 26">DSM 25239</strain>
    </source>
</reference>
<dbReference type="GO" id="GO:0042597">
    <property type="term" value="C:periplasmic space"/>
    <property type="evidence" value="ECO:0007669"/>
    <property type="project" value="UniProtKB-SubCell"/>
</dbReference>
<comment type="catalytic activity">
    <reaction evidence="19">
        <text>nitric oxide + Fe(III)-[cytochrome c] + H2O = Fe(II)-[cytochrome c] + nitrite + 2 H(+)</text>
        <dbReference type="Rhea" id="RHEA:15233"/>
        <dbReference type="Rhea" id="RHEA-COMP:10350"/>
        <dbReference type="Rhea" id="RHEA-COMP:14399"/>
        <dbReference type="ChEBI" id="CHEBI:15377"/>
        <dbReference type="ChEBI" id="CHEBI:15378"/>
        <dbReference type="ChEBI" id="CHEBI:16301"/>
        <dbReference type="ChEBI" id="CHEBI:16480"/>
        <dbReference type="ChEBI" id="CHEBI:29033"/>
        <dbReference type="ChEBI" id="CHEBI:29034"/>
        <dbReference type="EC" id="1.7.2.1"/>
    </reaction>
</comment>
<feature type="domain" description="Plastocyanin-like" evidence="23">
    <location>
        <begin position="370"/>
        <end position="475"/>
    </location>
</feature>
<keyword evidence="11 20" id="KW-0479">Metal-binding</keyword>
<evidence type="ECO:0000256" key="1">
    <source>
        <dbReference type="ARBA" id="ARBA00001960"/>
    </source>
</evidence>
<evidence type="ECO:0000256" key="11">
    <source>
        <dbReference type="ARBA" id="ARBA00022723"/>
    </source>
</evidence>
<keyword evidence="12" id="KW-0677">Repeat</keyword>
<comment type="similarity">
    <text evidence="6">Belongs to the multicopper oxidase family.</text>
</comment>
<dbReference type="PRINTS" id="PR00695">
    <property type="entry name" value="CUNO2RDTASE"/>
</dbReference>
<keyword evidence="14" id="KW-0274">FAD</keyword>
<dbReference type="PROSITE" id="PS00079">
    <property type="entry name" value="MULTICOPPER_OXIDASE1"/>
    <property type="match status" value="1"/>
</dbReference>
<evidence type="ECO:0000256" key="9">
    <source>
        <dbReference type="ARBA" id="ARBA00017290"/>
    </source>
</evidence>
<accession>A0A841U2P5</accession>
<keyword evidence="15" id="KW-0560">Oxidoreductase</keyword>
<dbReference type="InterPro" id="IPR008972">
    <property type="entry name" value="Cupredoxin"/>
</dbReference>
<keyword evidence="26" id="KW-1185">Reference proteome</keyword>
<evidence type="ECO:0000313" key="26">
    <source>
        <dbReference type="Proteomes" id="UP000553776"/>
    </source>
</evidence>
<evidence type="ECO:0000256" key="6">
    <source>
        <dbReference type="ARBA" id="ARBA00010609"/>
    </source>
</evidence>
<evidence type="ECO:0000256" key="15">
    <source>
        <dbReference type="ARBA" id="ARBA00023002"/>
    </source>
</evidence>
<gene>
    <name evidence="25" type="ORF">H7B90_21850</name>
</gene>
<dbReference type="Proteomes" id="UP000553776">
    <property type="component" value="Unassembled WGS sequence"/>
</dbReference>
<dbReference type="Gene3D" id="2.60.40.420">
    <property type="entry name" value="Cupredoxins - blue copper proteins"/>
    <property type="match status" value="3"/>
</dbReference>
<evidence type="ECO:0000259" key="23">
    <source>
        <dbReference type="Pfam" id="PF07731"/>
    </source>
</evidence>
<evidence type="ECO:0000256" key="16">
    <source>
        <dbReference type="ARBA" id="ARBA00023008"/>
    </source>
</evidence>
<dbReference type="GO" id="GO:0050421">
    <property type="term" value="F:nitrite reductase (NO-forming) activity"/>
    <property type="evidence" value="ECO:0007669"/>
    <property type="project" value="UniProtKB-EC"/>
</dbReference>
<dbReference type="Pfam" id="PF07732">
    <property type="entry name" value="Cu-oxidase_3"/>
    <property type="match status" value="1"/>
</dbReference>
<evidence type="ECO:0000256" key="12">
    <source>
        <dbReference type="ARBA" id="ARBA00022737"/>
    </source>
</evidence>
<evidence type="ECO:0000256" key="7">
    <source>
        <dbReference type="ARBA" id="ARBA00011233"/>
    </source>
</evidence>
<comment type="cofactor">
    <cofactor evidence="1 20">
        <name>Cu(+)</name>
        <dbReference type="ChEBI" id="CHEBI:49552"/>
    </cofactor>
</comment>
<dbReference type="InterPro" id="IPR001117">
    <property type="entry name" value="Cu-oxidase_2nd"/>
</dbReference>
<evidence type="ECO:0000313" key="25">
    <source>
        <dbReference type="EMBL" id="MBB6694049.1"/>
    </source>
</evidence>
<keyword evidence="13" id="KW-0574">Periplasm</keyword>
<comment type="cofactor">
    <cofactor evidence="3">
        <name>FAD</name>
        <dbReference type="ChEBI" id="CHEBI:57692"/>
    </cofactor>
</comment>
<comment type="cofactor">
    <cofactor evidence="2 20">
        <name>Cu(2+)</name>
        <dbReference type="ChEBI" id="CHEBI:29036"/>
    </cofactor>
</comment>
<dbReference type="EMBL" id="JACJVR010000084">
    <property type="protein sequence ID" value="MBB6694049.1"/>
    <property type="molecule type" value="Genomic_DNA"/>
</dbReference>
<protein>
    <recommendedName>
        <fullName evidence="9">Copper-containing nitrite reductase</fullName>
        <ecNumber evidence="8">1.7.2.1</ecNumber>
    </recommendedName>
    <alternativeName>
        <fullName evidence="18">Cu-NIR</fullName>
    </alternativeName>
</protein>
<evidence type="ECO:0000256" key="3">
    <source>
        <dbReference type="ARBA" id="ARBA00001974"/>
    </source>
</evidence>
<dbReference type="Pfam" id="PF00394">
    <property type="entry name" value="Cu-oxidase"/>
    <property type="match status" value="1"/>
</dbReference>
<keyword evidence="17" id="KW-0534">Nitrate assimilation</keyword>
<dbReference type="InterPro" id="IPR001287">
    <property type="entry name" value="NO2-reductase_Cu"/>
</dbReference>
<dbReference type="PANTHER" id="PTHR11709">
    <property type="entry name" value="MULTI-COPPER OXIDASE"/>
    <property type="match status" value="1"/>
</dbReference>
<dbReference type="EC" id="1.7.2.1" evidence="8"/>
<comment type="subcellular location">
    <subcellularLocation>
        <location evidence="4">Periplasm</location>
    </subcellularLocation>
</comment>
<evidence type="ECO:0000256" key="19">
    <source>
        <dbReference type="ARBA" id="ARBA00049340"/>
    </source>
</evidence>
<feature type="region of interest" description="Disordered" evidence="21">
    <location>
        <begin position="317"/>
        <end position="358"/>
    </location>
</feature>
<dbReference type="CDD" id="cd04202">
    <property type="entry name" value="CuRO_D2_2dMcoN_like"/>
    <property type="match status" value="1"/>
</dbReference>
<organism evidence="25 26">
    <name type="scientific">Cohnella xylanilytica</name>
    <dbReference type="NCBI Taxonomy" id="557555"/>
    <lineage>
        <taxon>Bacteria</taxon>
        <taxon>Bacillati</taxon>
        <taxon>Bacillota</taxon>
        <taxon>Bacilli</taxon>
        <taxon>Bacillales</taxon>
        <taxon>Paenibacillaceae</taxon>
        <taxon>Cohnella</taxon>
    </lineage>
</organism>
<proteinExistence type="inferred from homology"/>
<evidence type="ECO:0000256" key="18">
    <source>
        <dbReference type="ARBA" id="ARBA00032356"/>
    </source>
</evidence>
<evidence type="ECO:0000256" key="21">
    <source>
        <dbReference type="SAM" id="MobiDB-lite"/>
    </source>
</evidence>
<dbReference type="AlphaFoldDB" id="A0A841U2P5"/>
<feature type="domain" description="Plastocyanin-like" evidence="24">
    <location>
        <begin position="93"/>
        <end position="208"/>
    </location>
</feature>
<keyword evidence="16 20" id="KW-0186">Copper</keyword>
<feature type="binding site" description="type 1 copper site" evidence="20">
    <location>
        <position position="145"/>
    </location>
    <ligand>
        <name>Cu cation</name>
        <dbReference type="ChEBI" id="CHEBI:23378"/>
        <label>1</label>
    </ligand>
</feature>
<evidence type="ECO:0000256" key="17">
    <source>
        <dbReference type="ARBA" id="ARBA00023063"/>
    </source>
</evidence>
<evidence type="ECO:0000256" key="5">
    <source>
        <dbReference type="ARBA" id="ARBA00005127"/>
    </source>
</evidence>
<comment type="caution">
    <text evidence="25">The sequence shown here is derived from an EMBL/GenBank/DDBJ whole genome shotgun (WGS) entry which is preliminary data.</text>
</comment>
<evidence type="ECO:0000259" key="24">
    <source>
        <dbReference type="Pfam" id="PF07732"/>
    </source>
</evidence>
<comment type="pathway">
    <text evidence="5">Nitrogen metabolism; nitrate reduction (denitrification); dinitrogen from nitrate: step 2/4.</text>
</comment>
<keyword evidence="10" id="KW-0285">Flavoprotein</keyword>
<feature type="binding site" description="type 1 copper site" evidence="20">
    <location>
        <position position="185"/>
    </location>
    <ligand>
        <name>Cu cation</name>
        <dbReference type="ChEBI" id="CHEBI:23378"/>
        <label>1</label>
    </ligand>
</feature>
<dbReference type="SUPFAM" id="SSF49503">
    <property type="entry name" value="Cupredoxins"/>
    <property type="match status" value="3"/>
</dbReference>
<dbReference type="GO" id="GO:0042128">
    <property type="term" value="P:nitrate assimilation"/>
    <property type="evidence" value="ECO:0007669"/>
    <property type="project" value="UniProtKB-KW"/>
</dbReference>
<evidence type="ECO:0000256" key="13">
    <source>
        <dbReference type="ARBA" id="ARBA00022764"/>
    </source>
</evidence>
<evidence type="ECO:0000256" key="8">
    <source>
        <dbReference type="ARBA" id="ARBA00011882"/>
    </source>
</evidence>
<evidence type="ECO:0000256" key="14">
    <source>
        <dbReference type="ARBA" id="ARBA00022827"/>
    </source>
</evidence>
<dbReference type="RefSeq" id="WP_185138023.1">
    <property type="nucleotide sequence ID" value="NZ_JACJVR010000084.1"/>
</dbReference>
<dbReference type="GO" id="GO:0005507">
    <property type="term" value="F:copper ion binding"/>
    <property type="evidence" value="ECO:0007669"/>
    <property type="project" value="InterPro"/>
</dbReference>
<evidence type="ECO:0000256" key="4">
    <source>
        <dbReference type="ARBA" id="ARBA00004418"/>
    </source>
</evidence>
<sequence length="495" mass="53371">MTPKRKKKRRLYVVVPLALLVLLIGAAMAVYFWQIRLQKPVEIDMSGHRHGMDATAAAAGAHYHAPAGQSVSCDSLVAGETSGPTRTFELTASRKTLKLDSGKTVEAWTFNGSSPGPELRVKEGDRVVVTLRNRDIADGVTLHWHGIKVPCSQDGVAGVTQDAVLPGEEFTYEFVAGEPGTYWYHSHQMSSVQAKKGLMGSLIVEPKAESGTIAADAEASAFYQRLDSSLLLNGSARGFNVPAKGGEEVRLRITNADNETMKFSVDGASFQVVAMDGHDLHEPGWLEGAIVAVGAGQRYDLLIRLPEAGKAVVRSPSADDPAITLGSGPEPERAEGGVPFSFLDYGTPLPEDPEREAKPDRRYELKLGQSLFVNTINGRSFHEIPPLTAKAGEKLLVAISNEGGGDHPFHIHGHTFRVLSKNGVPLRGSPVVLDTLLTHKGDVYEVLVNADNPGLWMMHCHNLGHASMGMSMMLNYEGLTTPYRVGTKSGNLPDL</sequence>
<evidence type="ECO:0000256" key="20">
    <source>
        <dbReference type="PIRSR" id="PIRSR601287-1"/>
    </source>
</evidence>
<dbReference type="InterPro" id="IPR033138">
    <property type="entry name" value="Cu_oxidase_CS"/>
</dbReference>
<evidence type="ECO:0000259" key="22">
    <source>
        <dbReference type="Pfam" id="PF00394"/>
    </source>
</evidence>
<dbReference type="InterPro" id="IPR045087">
    <property type="entry name" value="Cu-oxidase_fam"/>
</dbReference>
<dbReference type="InterPro" id="IPR011706">
    <property type="entry name" value="Cu-oxidase_C"/>
</dbReference>
<dbReference type="InterPro" id="IPR011707">
    <property type="entry name" value="Cu-oxidase-like_N"/>
</dbReference>
<dbReference type="PROSITE" id="PS00080">
    <property type="entry name" value="MULTICOPPER_OXIDASE2"/>
    <property type="match status" value="1"/>
</dbReference>
<evidence type="ECO:0000256" key="10">
    <source>
        <dbReference type="ARBA" id="ARBA00022630"/>
    </source>
</evidence>
<feature type="domain" description="Plastocyanin-like" evidence="22">
    <location>
        <begin position="225"/>
        <end position="306"/>
    </location>
</feature>
<evidence type="ECO:0000256" key="2">
    <source>
        <dbReference type="ARBA" id="ARBA00001973"/>
    </source>
</evidence>
<dbReference type="Pfam" id="PF07731">
    <property type="entry name" value="Cu-oxidase_2"/>
    <property type="match status" value="1"/>
</dbReference>
<name>A0A841U2P5_9BACL</name>
<dbReference type="InterPro" id="IPR002355">
    <property type="entry name" value="Cu_oxidase_Cu_BS"/>
</dbReference>